<dbReference type="Proteomes" id="UP001360560">
    <property type="component" value="Unassembled WGS sequence"/>
</dbReference>
<dbReference type="PANTHER" id="PTHR43595">
    <property type="entry name" value="37S RIBOSOMAL PROTEIN S26, MITOCHONDRIAL"/>
    <property type="match status" value="1"/>
</dbReference>
<evidence type="ECO:0000256" key="1">
    <source>
        <dbReference type="ARBA" id="ARBA00037226"/>
    </source>
</evidence>
<dbReference type="PANTHER" id="PTHR43595:SF2">
    <property type="entry name" value="SMALL RIBOSOMAL SUBUNIT PROTEIN MS42"/>
    <property type="match status" value="1"/>
</dbReference>
<accession>A0AAV5QLG4</accession>
<comment type="caution">
    <text evidence="3">The sequence shown here is derived from an EMBL/GenBank/DDBJ whole genome shotgun (WGS) entry which is preliminary data.</text>
</comment>
<dbReference type="SUPFAM" id="SSF46609">
    <property type="entry name" value="Fe,Mn superoxide dismutase (SOD), N-terminal domain"/>
    <property type="match status" value="1"/>
</dbReference>
<dbReference type="GO" id="GO:0005737">
    <property type="term" value="C:cytoplasm"/>
    <property type="evidence" value="ECO:0007669"/>
    <property type="project" value="TreeGrafter"/>
</dbReference>
<dbReference type="GO" id="GO:0005840">
    <property type="term" value="C:ribosome"/>
    <property type="evidence" value="ECO:0007669"/>
    <property type="project" value="UniProtKB-KW"/>
</dbReference>
<dbReference type="RefSeq" id="XP_064852023.1">
    <property type="nucleotide sequence ID" value="XM_064995951.1"/>
</dbReference>
<dbReference type="InterPro" id="IPR019832">
    <property type="entry name" value="Mn/Fe_SOD_C"/>
</dbReference>
<dbReference type="InterPro" id="IPR036314">
    <property type="entry name" value="SOD_C_sf"/>
</dbReference>
<dbReference type="AlphaFoldDB" id="A0AAV5QLG4"/>
<dbReference type="SUPFAM" id="SSF54719">
    <property type="entry name" value="Fe,Mn superoxide dismutase (SOD), C-terminal domain"/>
    <property type="match status" value="1"/>
</dbReference>
<dbReference type="GeneID" id="90073002"/>
<name>A0AAV5QLG4_9ASCO</name>
<feature type="domain" description="Manganese/iron superoxide dismutase C-terminal" evidence="2">
    <location>
        <begin position="127"/>
        <end position="186"/>
    </location>
</feature>
<dbReference type="Pfam" id="PF02777">
    <property type="entry name" value="Sod_Fe_C"/>
    <property type="match status" value="2"/>
</dbReference>
<sequence length="266" mass="30702">MMSWKSLSQSILKSHITSVSKRSCRSIHTVPTLANDSLWTNKGIPQLLTSQGYKLAWNDYQSYCATQLSLLTVGTDLEHQTPFQIMLTTQGLAHQASIFHYASQLHNNHFFFSALVNDPNTNTSVPNRELVRKIESTFQSFEQFKKEFLAKAESLNGNGWVYLIENADKGLEIRVFNNEGSPYFYNRNQDVNLSSPINLAEYEKLQKYQSNLNSKVKDWSLPLLGVSVWDYTYVYDYGADKKKEYLENVWKAINWDVVNKRVFVLN</sequence>
<dbReference type="InterPro" id="IPR036324">
    <property type="entry name" value="Mn/Fe_SOD_N_sf"/>
</dbReference>
<gene>
    <name evidence="3" type="ORF">DASC09_023480</name>
</gene>
<keyword evidence="3" id="KW-0689">Ribosomal protein</keyword>
<feature type="domain" description="Manganese/iron superoxide dismutase C-terminal" evidence="2">
    <location>
        <begin position="208"/>
        <end position="261"/>
    </location>
</feature>
<dbReference type="GO" id="GO:0004784">
    <property type="term" value="F:superoxide dismutase activity"/>
    <property type="evidence" value="ECO:0007669"/>
    <property type="project" value="InterPro"/>
</dbReference>
<evidence type="ECO:0000313" key="4">
    <source>
        <dbReference type="Proteomes" id="UP001360560"/>
    </source>
</evidence>
<proteinExistence type="predicted"/>
<dbReference type="EMBL" id="BTFZ01000004">
    <property type="protein sequence ID" value="GMM35023.1"/>
    <property type="molecule type" value="Genomic_DNA"/>
</dbReference>
<reference evidence="3 4" key="1">
    <citation type="journal article" date="2023" name="Elife">
        <title>Identification of key yeast species and microbe-microbe interactions impacting larval growth of Drosophila in the wild.</title>
        <authorList>
            <person name="Mure A."/>
            <person name="Sugiura Y."/>
            <person name="Maeda R."/>
            <person name="Honda K."/>
            <person name="Sakurai N."/>
            <person name="Takahashi Y."/>
            <person name="Watada M."/>
            <person name="Katoh T."/>
            <person name="Gotoh A."/>
            <person name="Gotoh Y."/>
            <person name="Taniguchi I."/>
            <person name="Nakamura K."/>
            <person name="Hayashi T."/>
            <person name="Katayama T."/>
            <person name="Uemura T."/>
            <person name="Hattori Y."/>
        </authorList>
    </citation>
    <scope>NUCLEOTIDE SEQUENCE [LARGE SCALE GENOMIC DNA]</scope>
    <source>
        <strain evidence="3 4">SC-9</strain>
    </source>
</reference>
<organism evidence="3 4">
    <name type="scientific">Saccharomycopsis crataegensis</name>
    <dbReference type="NCBI Taxonomy" id="43959"/>
    <lineage>
        <taxon>Eukaryota</taxon>
        <taxon>Fungi</taxon>
        <taxon>Dikarya</taxon>
        <taxon>Ascomycota</taxon>
        <taxon>Saccharomycotina</taxon>
        <taxon>Saccharomycetes</taxon>
        <taxon>Saccharomycopsidaceae</taxon>
        <taxon>Saccharomycopsis</taxon>
    </lineage>
</organism>
<protein>
    <submittedName>
        <fullName evidence="3">Mitochondrial 37S ribosomal protein</fullName>
    </submittedName>
</protein>
<comment type="function">
    <text evidence="1">Component of the mitochondrial ribosome (mitoribosome), a dedicated translation machinery responsible for the synthesis of mitochondrial genome-encoded proteins, including at least some of the essential transmembrane subunits of the mitochondrial respiratory chain. The mitoribosomes are attached to the mitochondrial inner membrane and translation products are cotranslationally integrated into the membrane.</text>
</comment>
<keyword evidence="4" id="KW-1185">Reference proteome</keyword>
<dbReference type="GO" id="GO:0046872">
    <property type="term" value="F:metal ion binding"/>
    <property type="evidence" value="ECO:0007669"/>
    <property type="project" value="InterPro"/>
</dbReference>
<evidence type="ECO:0000313" key="3">
    <source>
        <dbReference type="EMBL" id="GMM35023.1"/>
    </source>
</evidence>
<dbReference type="Gene3D" id="3.55.40.20">
    <property type="entry name" value="Iron/manganese superoxide dismutase, C-terminal domain"/>
    <property type="match status" value="1"/>
</dbReference>
<keyword evidence="3" id="KW-0687">Ribonucleoprotein</keyword>
<evidence type="ECO:0000259" key="2">
    <source>
        <dbReference type="Pfam" id="PF02777"/>
    </source>
</evidence>